<dbReference type="PROSITE" id="PS51891">
    <property type="entry name" value="CENP_V_GFA"/>
    <property type="match status" value="1"/>
</dbReference>
<dbReference type="InterPro" id="IPR011057">
    <property type="entry name" value="Mss4-like_sf"/>
</dbReference>
<evidence type="ECO:0000256" key="2">
    <source>
        <dbReference type="ARBA" id="ARBA00022723"/>
    </source>
</evidence>
<organism evidence="6 7">
    <name type="scientific">Paracoccus aurantius</name>
    <dbReference type="NCBI Taxonomy" id="3073814"/>
    <lineage>
        <taxon>Bacteria</taxon>
        <taxon>Pseudomonadati</taxon>
        <taxon>Pseudomonadota</taxon>
        <taxon>Alphaproteobacteria</taxon>
        <taxon>Rhodobacterales</taxon>
        <taxon>Paracoccaceae</taxon>
        <taxon>Paracoccus</taxon>
    </lineage>
</organism>
<dbReference type="Proteomes" id="UP001269144">
    <property type="component" value="Unassembled WGS sequence"/>
</dbReference>
<accession>A0ABU2HRE0</accession>
<evidence type="ECO:0000313" key="7">
    <source>
        <dbReference type="Proteomes" id="UP001269144"/>
    </source>
</evidence>
<proteinExistence type="inferred from homology"/>
<dbReference type="RefSeq" id="WP_311159312.1">
    <property type="nucleotide sequence ID" value="NZ_JAVQLW010000001.1"/>
</dbReference>
<dbReference type="Pfam" id="PF04828">
    <property type="entry name" value="GFA"/>
    <property type="match status" value="1"/>
</dbReference>
<evidence type="ECO:0000256" key="1">
    <source>
        <dbReference type="ARBA" id="ARBA00005495"/>
    </source>
</evidence>
<keyword evidence="3" id="KW-0862">Zinc</keyword>
<evidence type="ECO:0000259" key="5">
    <source>
        <dbReference type="PROSITE" id="PS51891"/>
    </source>
</evidence>
<name>A0ABU2HRE0_9RHOB</name>
<dbReference type="PANTHER" id="PTHR33337">
    <property type="entry name" value="GFA DOMAIN-CONTAINING PROTEIN"/>
    <property type="match status" value="1"/>
</dbReference>
<keyword evidence="2" id="KW-0479">Metal-binding</keyword>
<keyword evidence="7" id="KW-1185">Reference proteome</keyword>
<dbReference type="PANTHER" id="PTHR33337:SF40">
    <property type="entry name" value="CENP-V_GFA DOMAIN-CONTAINING PROTEIN-RELATED"/>
    <property type="match status" value="1"/>
</dbReference>
<dbReference type="EMBL" id="JAVQLW010000001">
    <property type="protein sequence ID" value="MDS9467130.1"/>
    <property type="molecule type" value="Genomic_DNA"/>
</dbReference>
<sequence>MSDRYSVSCDCGSVEMVLIGEPRVRGHCHCQDCRTLLDIPYHSVTAWNPDQVEIARGHDLLSQFRHPRLSMKKVFCSNCGEVIYNTNAMDWRVVSQHLIAKNYGNTLPDTLRSMSHFHYASRLIDVADDLPKKP</sequence>
<dbReference type="Gene3D" id="3.90.1590.10">
    <property type="entry name" value="glutathione-dependent formaldehyde- activating enzyme (gfa)"/>
    <property type="match status" value="1"/>
</dbReference>
<evidence type="ECO:0000313" key="6">
    <source>
        <dbReference type="EMBL" id="MDS9467130.1"/>
    </source>
</evidence>
<feature type="domain" description="CENP-V/GFA" evidence="5">
    <location>
        <begin position="5"/>
        <end position="120"/>
    </location>
</feature>
<dbReference type="SUPFAM" id="SSF51316">
    <property type="entry name" value="Mss4-like"/>
    <property type="match status" value="1"/>
</dbReference>
<evidence type="ECO:0000256" key="4">
    <source>
        <dbReference type="ARBA" id="ARBA00023239"/>
    </source>
</evidence>
<gene>
    <name evidence="6" type="ORF">RGQ15_06030</name>
</gene>
<dbReference type="InterPro" id="IPR006913">
    <property type="entry name" value="CENP-V/GFA"/>
</dbReference>
<protein>
    <submittedName>
        <fullName evidence="6">GFA family protein</fullName>
    </submittedName>
</protein>
<comment type="caution">
    <text evidence="6">The sequence shown here is derived from an EMBL/GenBank/DDBJ whole genome shotgun (WGS) entry which is preliminary data.</text>
</comment>
<keyword evidence="4" id="KW-0456">Lyase</keyword>
<evidence type="ECO:0000256" key="3">
    <source>
        <dbReference type="ARBA" id="ARBA00022833"/>
    </source>
</evidence>
<comment type="similarity">
    <text evidence="1">Belongs to the Gfa family.</text>
</comment>
<reference evidence="7" key="1">
    <citation type="submission" date="2023-07" db="EMBL/GenBank/DDBJ databases">
        <title>Paracoccus sp. MBLB3053 whole genome sequence.</title>
        <authorList>
            <person name="Hwang C.Y."/>
            <person name="Cho E.-S."/>
            <person name="Seo M.-J."/>
        </authorList>
    </citation>
    <scope>NUCLEOTIDE SEQUENCE [LARGE SCALE GENOMIC DNA]</scope>
    <source>
        <strain evidence="7">MBLB3053</strain>
    </source>
</reference>